<dbReference type="AlphaFoldDB" id="M1RM60"/>
<geneLocation type="mitochondrion" evidence="14"/>
<evidence type="ECO:0000256" key="10">
    <source>
        <dbReference type="ARBA" id="ARBA00023136"/>
    </source>
</evidence>
<sequence>MPQLNPDPWFYIMFLSWLAVLIILPLKISPLAHLNNPSNFQTDQTNTKHWAWPWT</sequence>
<name>M1RM60_LEPOH</name>
<gene>
    <name evidence="14" type="primary">ATP8</name>
</gene>
<evidence type="ECO:0000256" key="6">
    <source>
        <dbReference type="ARBA" id="ARBA00022781"/>
    </source>
</evidence>
<evidence type="ECO:0000256" key="3">
    <source>
        <dbReference type="ARBA" id="ARBA00022448"/>
    </source>
</evidence>
<evidence type="ECO:0000256" key="5">
    <source>
        <dbReference type="ARBA" id="ARBA00022692"/>
    </source>
</evidence>
<dbReference type="InterPro" id="IPR001421">
    <property type="entry name" value="ATP8_metazoa"/>
</dbReference>
<evidence type="ECO:0000256" key="1">
    <source>
        <dbReference type="ARBA" id="ARBA00004304"/>
    </source>
</evidence>
<comment type="subcellular location">
    <subcellularLocation>
        <location evidence="1 12">Mitochondrion membrane</location>
        <topology evidence="1 12">Single-pass membrane protein</topology>
    </subcellularLocation>
</comment>
<dbReference type="InterPro" id="IPR050635">
    <property type="entry name" value="ATPase_protein_8"/>
</dbReference>
<evidence type="ECO:0000256" key="11">
    <source>
        <dbReference type="ARBA" id="ARBA00023310"/>
    </source>
</evidence>
<dbReference type="GO" id="GO:0045259">
    <property type="term" value="C:proton-transporting ATP synthase complex"/>
    <property type="evidence" value="ECO:0007669"/>
    <property type="project" value="UniProtKB-KW"/>
</dbReference>
<proteinExistence type="inferred from homology"/>
<organism evidence="14">
    <name type="scientific">Leptobrachella oshanensis</name>
    <name type="common">Oshan metacarpal-tubercled toad</name>
    <name type="synonym">Leptolalax oshanensis</name>
    <dbReference type="NCBI Taxonomy" id="2769484"/>
    <lineage>
        <taxon>Eukaryota</taxon>
        <taxon>Metazoa</taxon>
        <taxon>Chordata</taxon>
        <taxon>Craniata</taxon>
        <taxon>Vertebrata</taxon>
        <taxon>Euteleostomi</taxon>
        <taxon>Amphibia</taxon>
        <taxon>Batrachia</taxon>
        <taxon>Anura</taxon>
        <taxon>Pelobatoidea</taxon>
        <taxon>Megophryidae</taxon>
        <taxon>Leptobrachella</taxon>
    </lineage>
</organism>
<dbReference type="EMBL" id="KC460337">
    <property type="protein sequence ID" value="AGG15984.1"/>
    <property type="molecule type" value="Genomic_DNA"/>
</dbReference>
<keyword evidence="10 13" id="KW-0472">Membrane</keyword>
<reference evidence="14" key="1">
    <citation type="journal article" date="2013" name="Mitochondrial DNA">
        <title>Complete mitochondrial genome of Paramegophrys oshanensis (Amphibia, Anura, Megophryidae).</title>
        <authorList>
            <person name="Xiang T."/>
            <person name="Wang B."/>
            <person name="Liang X."/>
            <person name="Jiang J."/>
            <person name="Li C."/>
            <person name="Xie F."/>
        </authorList>
    </citation>
    <scope>NUCLEOTIDE SEQUENCE</scope>
</reference>
<dbReference type="CTD" id="4509"/>
<keyword evidence="3 12" id="KW-0813">Transport</keyword>
<evidence type="ECO:0000313" key="14">
    <source>
        <dbReference type="EMBL" id="AGG15984.1"/>
    </source>
</evidence>
<dbReference type="GO" id="GO:0015986">
    <property type="term" value="P:proton motive force-driven ATP synthesis"/>
    <property type="evidence" value="ECO:0007669"/>
    <property type="project" value="InterPro"/>
</dbReference>
<evidence type="ECO:0000256" key="9">
    <source>
        <dbReference type="ARBA" id="ARBA00023128"/>
    </source>
</evidence>
<keyword evidence="4 12" id="KW-0138">CF(0)</keyword>
<reference evidence="14" key="2">
    <citation type="submission" date="2013-01" db="EMBL/GenBank/DDBJ databases">
        <authorList>
            <person name="Xiang T.M."/>
            <person name="Wang B."/>
            <person name="Liang X.X."/>
            <person name="Jiang J.P."/>
            <person name="Li C."/>
            <person name="Xie F."/>
        </authorList>
    </citation>
    <scope>NUCLEOTIDE SEQUENCE</scope>
</reference>
<dbReference type="PANTHER" id="PTHR39937:SF1">
    <property type="entry name" value="ATP SYNTHASE PROTEIN 8"/>
    <property type="match status" value="1"/>
</dbReference>
<feature type="transmembrane region" description="Helical" evidence="13">
    <location>
        <begin position="9"/>
        <end position="28"/>
    </location>
</feature>
<evidence type="ECO:0000256" key="7">
    <source>
        <dbReference type="ARBA" id="ARBA00022989"/>
    </source>
</evidence>
<dbReference type="PANTHER" id="PTHR39937">
    <property type="entry name" value="ATP SYNTHASE PROTEIN 8"/>
    <property type="match status" value="1"/>
</dbReference>
<evidence type="ECO:0000256" key="8">
    <source>
        <dbReference type="ARBA" id="ARBA00023065"/>
    </source>
</evidence>
<keyword evidence="7 13" id="KW-1133">Transmembrane helix</keyword>
<keyword evidence="8 12" id="KW-0406">Ion transport</keyword>
<dbReference type="RefSeq" id="YP_007624894.1">
    <property type="nucleotide sequence ID" value="NC_020610.1"/>
</dbReference>
<keyword evidence="5 12" id="KW-0812">Transmembrane</keyword>
<keyword evidence="6 12" id="KW-0375">Hydrogen ion transport</keyword>
<evidence type="ECO:0000256" key="2">
    <source>
        <dbReference type="ARBA" id="ARBA00008892"/>
    </source>
</evidence>
<keyword evidence="11" id="KW-0066">ATP synthesis</keyword>
<dbReference type="GeneID" id="14841426"/>
<keyword evidence="9 12" id="KW-0496">Mitochondrion</keyword>
<accession>M1RM60</accession>
<dbReference type="Pfam" id="PF00895">
    <property type="entry name" value="ATP-synt_8"/>
    <property type="match status" value="1"/>
</dbReference>
<dbReference type="GO" id="GO:0031966">
    <property type="term" value="C:mitochondrial membrane"/>
    <property type="evidence" value="ECO:0007669"/>
    <property type="project" value="UniProtKB-SubCell"/>
</dbReference>
<evidence type="ECO:0000256" key="4">
    <source>
        <dbReference type="ARBA" id="ARBA00022547"/>
    </source>
</evidence>
<evidence type="ECO:0000256" key="13">
    <source>
        <dbReference type="SAM" id="Phobius"/>
    </source>
</evidence>
<dbReference type="GO" id="GO:0015078">
    <property type="term" value="F:proton transmembrane transporter activity"/>
    <property type="evidence" value="ECO:0007669"/>
    <property type="project" value="InterPro"/>
</dbReference>
<comment type="similarity">
    <text evidence="2 12">Belongs to the ATPase protein 8 family.</text>
</comment>
<protein>
    <recommendedName>
        <fullName evidence="12">ATP synthase complex subunit 8</fullName>
    </recommendedName>
</protein>
<evidence type="ECO:0000256" key="12">
    <source>
        <dbReference type="RuleBase" id="RU003661"/>
    </source>
</evidence>